<name>A0A2J6PN06_9HELO</name>
<feature type="compositionally biased region" description="Polar residues" evidence="1">
    <location>
        <begin position="18"/>
        <end position="30"/>
    </location>
</feature>
<feature type="region of interest" description="Disordered" evidence="1">
    <location>
        <begin position="145"/>
        <end position="182"/>
    </location>
</feature>
<feature type="region of interest" description="Disordered" evidence="1">
    <location>
        <begin position="317"/>
        <end position="340"/>
    </location>
</feature>
<feature type="compositionally biased region" description="Low complexity" evidence="1">
    <location>
        <begin position="90"/>
        <end position="102"/>
    </location>
</feature>
<protein>
    <submittedName>
        <fullName evidence="2">Uncharacterized protein</fullName>
    </submittedName>
</protein>
<feature type="region of interest" description="Disordered" evidence="1">
    <location>
        <begin position="87"/>
        <end position="121"/>
    </location>
</feature>
<feature type="compositionally biased region" description="Polar residues" evidence="1">
    <location>
        <begin position="165"/>
        <end position="174"/>
    </location>
</feature>
<organism evidence="2 3">
    <name type="scientific">Hyaloscypha hepaticicola</name>
    <dbReference type="NCBI Taxonomy" id="2082293"/>
    <lineage>
        <taxon>Eukaryota</taxon>
        <taxon>Fungi</taxon>
        <taxon>Dikarya</taxon>
        <taxon>Ascomycota</taxon>
        <taxon>Pezizomycotina</taxon>
        <taxon>Leotiomycetes</taxon>
        <taxon>Helotiales</taxon>
        <taxon>Hyaloscyphaceae</taxon>
        <taxon>Hyaloscypha</taxon>
    </lineage>
</organism>
<feature type="compositionally biased region" description="Low complexity" evidence="1">
    <location>
        <begin position="145"/>
        <end position="156"/>
    </location>
</feature>
<feature type="compositionally biased region" description="Polar residues" evidence="1">
    <location>
        <begin position="554"/>
        <end position="566"/>
    </location>
</feature>
<feature type="region of interest" description="Disordered" evidence="1">
    <location>
        <begin position="1"/>
        <end position="30"/>
    </location>
</feature>
<dbReference type="AlphaFoldDB" id="A0A2J6PN06"/>
<proteinExistence type="predicted"/>
<accession>A0A2J6PN06</accession>
<dbReference type="STRING" id="1745343.A0A2J6PN06"/>
<feature type="compositionally biased region" description="Basic and acidic residues" evidence="1">
    <location>
        <begin position="324"/>
        <end position="338"/>
    </location>
</feature>
<dbReference type="OrthoDB" id="5958943at2759"/>
<feature type="region of interest" description="Disordered" evidence="1">
    <location>
        <begin position="390"/>
        <end position="428"/>
    </location>
</feature>
<evidence type="ECO:0000256" key="1">
    <source>
        <dbReference type="SAM" id="MobiDB-lite"/>
    </source>
</evidence>
<sequence length="611" mass="67828">MSNGLGSSSKRVKRRGNETQSDVSSLDSLPSNSALECLRMSSASSSSPKMVRLRGRGQIERSTVVSLGQSARPAVLKWDFDDISEMDNVSESPETSSSISQSGNRRASYGEETGQPSHCSNFVWNEPLNAKTFHERISGAESNSMSCSFSAASGSSHDGEDQSRTSRQMKQPTQKPVDISPFSIPENLANFTNKSLMTENLMKVYHDSMENALSCWLTERTCPYGNRALTSSGASSGDPAMLREWGPEWSNRICRQVINLDRKSALIQGRPLTKCEEKAASNALNLAIMAFATQWSQSSERSRTKFQPVNFTKPPGKRPILFNDEARSPRYASDHVDDSTPPAMEFDRIIQETLWAQARRAIQDATHIASFRVVFAHIVFALTQKPLNVDQDFPSTRPKARKASSGGFHTTLTPESENNEESDSASTATDLEAHRRLIGEIEDVIDQDGPPIFLEQGLRHIHALRCKIEGEKAQRWKSKDESGRINPGVDFTSTQLTHEDRKTVDLLYWLAVMFDTLSAAIHKRQLVVSDEDSDIHLEEPINPNRPRGHALSPERSSSQIDGTTYSKSFNVNKHPDTLELIFLPGTASTTLEHSHNIFHFCLWTGATAALV</sequence>
<feature type="region of interest" description="Disordered" evidence="1">
    <location>
        <begin position="537"/>
        <end position="566"/>
    </location>
</feature>
<keyword evidence="3" id="KW-1185">Reference proteome</keyword>
<dbReference type="Proteomes" id="UP000235672">
    <property type="component" value="Unassembled WGS sequence"/>
</dbReference>
<dbReference type="EMBL" id="KZ613513">
    <property type="protein sequence ID" value="PMD15421.1"/>
    <property type="molecule type" value="Genomic_DNA"/>
</dbReference>
<gene>
    <name evidence="2" type="ORF">NA56DRAFT_346891</name>
</gene>
<evidence type="ECO:0000313" key="2">
    <source>
        <dbReference type="EMBL" id="PMD15421.1"/>
    </source>
</evidence>
<reference evidence="2 3" key="1">
    <citation type="submission" date="2016-05" db="EMBL/GenBank/DDBJ databases">
        <title>A degradative enzymes factory behind the ericoid mycorrhizal symbiosis.</title>
        <authorList>
            <consortium name="DOE Joint Genome Institute"/>
            <person name="Martino E."/>
            <person name="Morin E."/>
            <person name="Grelet G."/>
            <person name="Kuo A."/>
            <person name="Kohler A."/>
            <person name="Daghino S."/>
            <person name="Barry K."/>
            <person name="Choi C."/>
            <person name="Cichocki N."/>
            <person name="Clum A."/>
            <person name="Copeland A."/>
            <person name="Hainaut M."/>
            <person name="Haridas S."/>
            <person name="Labutti K."/>
            <person name="Lindquist E."/>
            <person name="Lipzen A."/>
            <person name="Khouja H.-R."/>
            <person name="Murat C."/>
            <person name="Ohm R."/>
            <person name="Olson A."/>
            <person name="Spatafora J."/>
            <person name="Veneault-Fourrey C."/>
            <person name="Henrissat B."/>
            <person name="Grigoriev I."/>
            <person name="Martin F."/>
            <person name="Perotto S."/>
        </authorList>
    </citation>
    <scope>NUCLEOTIDE SEQUENCE [LARGE SCALE GENOMIC DNA]</scope>
    <source>
        <strain evidence="2 3">UAMH 7357</strain>
    </source>
</reference>
<evidence type="ECO:0000313" key="3">
    <source>
        <dbReference type="Proteomes" id="UP000235672"/>
    </source>
</evidence>